<proteinExistence type="predicted"/>
<keyword evidence="1" id="KW-0812">Transmembrane</keyword>
<gene>
    <name evidence="2" type="ORF">SAMN06295964_1727</name>
</gene>
<evidence type="ECO:0000313" key="3">
    <source>
        <dbReference type="Proteomes" id="UP000191040"/>
    </source>
</evidence>
<evidence type="ECO:0000313" key="2">
    <source>
        <dbReference type="EMBL" id="SKB07539.1"/>
    </source>
</evidence>
<organism evidence="2 3">
    <name type="scientific">Aeromicrobium choanae</name>
    <dbReference type="NCBI Taxonomy" id="1736691"/>
    <lineage>
        <taxon>Bacteria</taxon>
        <taxon>Bacillati</taxon>
        <taxon>Actinomycetota</taxon>
        <taxon>Actinomycetes</taxon>
        <taxon>Propionibacteriales</taxon>
        <taxon>Nocardioidaceae</taxon>
        <taxon>Aeromicrobium</taxon>
    </lineage>
</organism>
<keyword evidence="1" id="KW-1133">Transmembrane helix</keyword>
<keyword evidence="3" id="KW-1185">Reference proteome</keyword>
<keyword evidence="1" id="KW-0472">Membrane</keyword>
<sequence>MVTTAALAACLLLAVLAAFQIALALGAPWARFAWGGQHTVLPTSLRVGSAVSVVIYVVIGAILLARAELISLDVSDRAVEIAAWVVTGYFVLGIAMNLASRSRPERLVMAPTCVVLALLSGVVALA</sequence>
<dbReference type="Proteomes" id="UP000191040">
    <property type="component" value="Chromosome I"/>
</dbReference>
<dbReference type="AlphaFoldDB" id="A0A1T4Z0F8"/>
<dbReference type="RefSeq" id="WP_078699775.1">
    <property type="nucleotide sequence ID" value="NZ_LT796768.1"/>
</dbReference>
<feature type="transmembrane region" description="Helical" evidence="1">
    <location>
        <begin position="81"/>
        <end position="100"/>
    </location>
</feature>
<dbReference type="EMBL" id="LT796768">
    <property type="protein sequence ID" value="SKB07539.1"/>
    <property type="molecule type" value="Genomic_DNA"/>
</dbReference>
<evidence type="ECO:0000256" key="1">
    <source>
        <dbReference type="SAM" id="Phobius"/>
    </source>
</evidence>
<dbReference type="OrthoDB" id="1524823at2"/>
<protein>
    <submittedName>
        <fullName evidence="2">Uncharacterized protein</fullName>
    </submittedName>
</protein>
<reference evidence="3" key="1">
    <citation type="submission" date="2017-02" db="EMBL/GenBank/DDBJ databases">
        <authorList>
            <person name="Varghese N."/>
            <person name="Submissions S."/>
        </authorList>
    </citation>
    <scope>NUCLEOTIDE SEQUENCE [LARGE SCALE GENOMIC DNA]</scope>
    <source>
        <strain evidence="3">9H-4</strain>
    </source>
</reference>
<feature type="transmembrane region" description="Helical" evidence="1">
    <location>
        <begin position="106"/>
        <end position="125"/>
    </location>
</feature>
<feature type="transmembrane region" description="Helical" evidence="1">
    <location>
        <begin position="50"/>
        <end position="69"/>
    </location>
</feature>
<dbReference type="STRING" id="1736691.SAMN06295964_1727"/>
<accession>A0A1T4Z0F8</accession>
<name>A0A1T4Z0F8_9ACTN</name>